<proteinExistence type="predicted"/>
<protein>
    <submittedName>
        <fullName evidence="1">Uncharacterized protein</fullName>
    </submittedName>
</protein>
<sequence length="532" mass="60326">MHERAIALFGNSDSTSYRGHTEPFPFPQDGHIITRVNGRELCRQPDCKKCATSPEFTLVHHECFEVFRQQCSVSASVALDRLWILATWGSPWDRAQPLSLNPNELLEMIRQQSRHSLVWRCIPALKLADCISTLRPDPLFTVLLRDVLSWERGGKLERVQESQSPPPPILRLTVDSLGIRKVERVPDLPVYTGEYTSHLAFIVEHETFIPDAYGRLRLGLPAWLRTLPIWNTPAPPSLALCKAHPNDLSSCHIFHTVEMNKIQGITFFFFSRQLIGIHIHRSENSCAMDTFQTLPDRLRRIVVWIYLPISRLDPVLVLGIRQTLRSQAVLVRTALIGDVIIASRPASRTDVEDRCLVVSAPVTMIYSEPQEGRPISFFGSRQGPLLSQPLPAPFRLEDPGSWQVNADGYFSWAPLSDVSSTLAFYDANTGFCRGILFHYQNGGCRAVGQCRLGVDLAETVVRPVQFCFWHDPSPKVALVRVKFTQHEKEEHAEGWKAWPMKGLVKFWFSTEFSALVVEDYDIEAHPTEDVTL</sequence>
<dbReference type="Proteomes" id="UP000724584">
    <property type="component" value="Unassembled WGS sequence"/>
</dbReference>
<name>A0ACB7NXD9_9PEZI</name>
<dbReference type="EMBL" id="JAGIZQ010000008">
    <property type="protein sequence ID" value="KAH6613464.1"/>
    <property type="molecule type" value="Genomic_DNA"/>
</dbReference>
<comment type="caution">
    <text evidence="1">The sequence shown here is derived from an EMBL/GenBank/DDBJ whole genome shotgun (WGS) entry which is preliminary data.</text>
</comment>
<gene>
    <name evidence="1" type="ORF">F5144DRAFT_596763</name>
</gene>
<organism evidence="1 2">
    <name type="scientific">Chaetomium tenue</name>
    <dbReference type="NCBI Taxonomy" id="1854479"/>
    <lineage>
        <taxon>Eukaryota</taxon>
        <taxon>Fungi</taxon>
        <taxon>Dikarya</taxon>
        <taxon>Ascomycota</taxon>
        <taxon>Pezizomycotina</taxon>
        <taxon>Sordariomycetes</taxon>
        <taxon>Sordariomycetidae</taxon>
        <taxon>Sordariales</taxon>
        <taxon>Chaetomiaceae</taxon>
        <taxon>Chaetomium</taxon>
    </lineage>
</organism>
<keyword evidence="2" id="KW-1185">Reference proteome</keyword>
<evidence type="ECO:0000313" key="1">
    <source>
        <dbReference type="EMBL" id="KAH6613464.1"/>
    </source>
</evidence>
<accession>A0ACB7NXD9</accession>
<reference evidence="1 2" key="1">
    <citation type="journal article" date="2021" name="Nat. Commun.">
        <title>Genetic determinants of endophytism in the Arabidopsis root mycobiome.</title>
        <authorList>
            <person name="Mesny F."/>
            <person name="Miyauchi S."/>
            <person name="Thiergart T."/>
            <person name="Pickel B."/>
            <person name="Atanasova L."/>
            <person name="Karlsson M."/>
            <person name="Huettel B."/>
            <person name="Barry K.W."/>
            <person name="Haridas S."/>
            <person name="Chen C."/>
            <person name="Bauer D."/>
            <person name="Andreopoulos W."/>
            <person name="Pangilinan J."/>
            <person name="LaButti K."/>
            <person name="Riley R."/>
            <person name="Lipzen A."/>
            <person name="Clum A."/>
            <person name="Drula E."/>
            <person name="Henrissat B."/>
            <person name="Kohler A."/>
            <person name="Grigoriev I.V."/>
            <person name="Martin F.M."/>
            <person name="Hacquard S."/>
        </authorList>
    </citation>
    <scope>NUCLEOTIDE SEQUENCE [LARGE SCALE GENOMIC DNA]</scope>
    <source>
        <strain evidence="1 2">MPI-SDFR-AT-0079</strain>
    </source>
</reference>
<evidence type="ECO:0000313" key="2">
    <source>
        <dbReference type="Proteomes" id="UP000724584"/>
    </source>
</evidence>